<sequence length="157" mass="18983">MTTKEYHIGKTVPEMIARLEKHEEYCRRSMKRFRFVQIWNTMVEINNKYDEMDGDQEIAKYEAIRFFVEGLLNPDPMANFETMPYEELIKRYNHRKEVEEFWESYYAKKEADIKKTSARKTVDWKPFKNMGNRVKTAVTGFLESMKKRIGKENNFQP</sequence>
<protein>
    <submittedName>
        <fullName evidence="1">Uncharacterized protein</fullName>
    </submittedName>
</protein>
<evidence type="ECO:0000313" key="1">
    <source>
        <dbReference type="EMBL" id="PIC40107.1"/>
    </source>
</evidence>
<accession>A0A2G5UKR3</accession>
<comment type="caution">
    <text evidence="1">The sequence shown here is derived from an EMBL/GenBank/DDBJ whole genome shotgun (WGS) entry which is preliminary data.</text>
</comment>
<organism evidence="1 2">
    <name type="scientific">Caenorhabditis nigoni</name>
    <dbReference type="NCBI Taxonomy" id="1611254"/>
    <lineage>
        <taxon>Eukaryota</taxon>
        <taxon>Metazoa</taxon>
        <taxon>Ecdysozoa</taxon>
        <taxon>Nematoda</taxon>
        <taxon>Chromadorea</taxon>
        <taxon>Rhabditida</taxon>
        <taxon>Rhabditina</taxon>
        <taxon>Rhabditomorpha</taxon>
        <taxon>Rhabditoidea</taxon>
        <taxon>Rhabditidae</taxon>
        <taxon>Peloderinae</taxon>
        <taxon>Caenorhabditis</taxon>
    </lineage>
</organism>
<dbReference type="Proteomes" id="UP000230233">
    <property type="component" value="Chromosome III"/>
</dbReference>
<dbReference type="OrthoDB" id="5901285at2759"/>
<gene>
    <name evidence="1" type="primary">Cnig_chr_III.g11568</name>
    <name evidence="1" type="ORF">B9Z55_011568</name>
</gene>
<evidence type="ECO:0000313" key="2">
    <source>
        <dbReference type="Proteomes" id="UP000230233"/>
    </source>
</evidence>
<dbReference type="AlphaFoldDB" id="A0A2G5UKR3"/>
<name>A0A2G5UKR3_9PELO</name>
<proteinExistence type="predicted"/>
<keyword evidence="2" id="KW-1185">Reference proteome</keyword>
<reference evidence="2" key="1">
    <citation type="submission" date="2017-10" db="EMBL/GenBank/DDBJ databases">
        <title>Rapid genome shrinkage in a self-fertile nematode reveals novel sperm competition proteins.</title>
        <authorList>
            <person name="Yin D."/>
            <person name="Schwarz E.M."/>
            <person name="Thomas C.G."/>
            <person name="Felde R.L."/>
            <person name="Korf I.F."/>
            <person name="Cutter A.D."/>
            <person name="Schartner C.M."/>
            <person name="Ralston E.J."/>
            <person name="Meyer B.J."/>
            <person name="Haag E.S."/>
        </authorList>
    </citation>
    <scope>NUCLEOTIDE SEQUENCE [LARGE SCALE GENOMIC DNA]</scope>
    <source>
        <strain evidence="2">JU1422</strain>
    </source>
</reference>
<dbReference type="EMBL" id="PDUG01000003">
    <property type="protein sequence ID" value="PIC40107.1"/>
    <property type="molecule type" value="Genomic_DNA"/>
</dbReference>